<evidence type="ECO:0000313" key="3">
    <source>
        <dbReference type="Proteomes" id="UP000887159"/>
    </source>
</evidence>
<organism evidence="2 3">
    <name type="scientific">Trichonephila clavipes</name>
    <name type="common">Golden silk orbweaver</name>
    <name type="synonym">Nephila clavipes</name>
    <dbReference type="NCBI Taxonomy" id="2585209"/>
    <lineage>
        <taxon>Eukaryota</taxon>
        <taxon>Metazoa</taxon>
        <taxon>Ecdysozoa</taxon>
        <taxon>Arthropoda</taxon>
        <taxon>Chelicerata</taxon>
        <taxon>Arachnida</taxon>
        <taxon>Araneae</taxon>
        <taxon>Araneomorphae</taxon>
        <taxon>Entelegynae</taxon>
        <taxon>Araneoidea</taxon>
        <taxon>Nephilidae</taxon>
        <taxon>Trichonephila</taxon>
    </lineage>
</organism>
<accession>A0A8X6VXK7</accession>
<keyword evidence="3" id="KW-1185">Reference proteome</keyword>
<dbReference type="Proteomes" id="UP000887159">
    <property type="component" value="Unassembled WGS sequence"/>
</dbReference>
<proteinExistence type="predicted"/>
<dbReference type="AlphaFoldDB" id="A0A8X6VXK7"/>
<evidence type="ECO:0000313" key="2">
    <source>
        <dbReference type="EMBL" id="GFY24279.1"/>
    </source>
</evidence>
<name>A0A8X6VXK7_TRICX</name>
<comment type="caution">
    <text evidence="2">The sequence shown here is derived from an EMBL/GenBank/DDBJ whole genome shotgun (WGS) entry which is preliminary data.</text>
</comment>
<feature type="compositionally biased region" description="Basic and acidic residues" evidence="1">
    <location>
        <begin position="140"/>
        <end position="155"/>
    </location>
</feature>
<dbReference type="EMBL" id="BMAU01021369">
    <property type="protein sequence ID" value="GFY24279.1"/>
    <property type="molecule type" value="Genomic_DNA"/>
</dbReference>
<gene>
    <name evidence="2" type="primary">NCL1_44964</name>
    <name evidence="2" type="ORF">TNCV_1013281</name>
</gene>
<sequence>MIFRLSRALEEASTAVKALALKRPCMGVAENREKCSTWLLTAVPLGLGSNPGEDMDACKCIVPSWYGGTLNSRRAVSPLVRLVEGEERWEAPDHLQVVEPLGIPRGVSEFTTVVLYSLSTIFHRGTLKCSHGKAYEKSNHVPDIERKGKNKDQGSKRTSCIAL</sequence>
<reference evidence="2" key="1">
    <citation type="submission" date="2020-08" db="EMBL/GenBank/DDBJ databases">
        <title>Multicomponent nature underlies the extraordinary mechanical properties of spider dragline silk.</title>
        <authorList>
            <person name="Kono N."/>
            <person name="Nakamura H."/>
            <person name="Mori M."/>
            <person name="Yoshida Y."/>
            <person name="Ohtoshi R."/>
            <person name="Malay A.D."/>
            <person name="Moran D.A.P."/>
            <person name="Tomita M."/>
            <person name="Numata K."/>
            <person name="Arakawa K."/>
        </authorList>
    </citation>
    <scope>NUCLEOTIDE SEQUENCE</scope>
</reference>
<evidence type="ECO:0000256" key="1">
    <source>
        <dbReference type="SAM" id="MobiDB-lite"/>
    </source>
</evidence>
<feature type="region of interest" description="Disordered" evidence="1">
    <location>
        <begin position="140"/>
        <end position="163"/>
    </location>
</feature>
<protein>
    <submittedName>
        <fullName evidence="2">Uncharacterized protein</fullName>
    </submittedName>
</protein>